<sequence>MPQVSSQLSFERAESQYCHIFSCLIRSYTLGTQVALTSFISSSAIIVKPCLTTSPVSPFPVVHSIVYKVKPPGTVQKRIPITVVLRRHIIGHAVRVVINTILAPPQSREPTQSASFSPPPRTQMPHGASFARRFDSSSRPPPSVQNTSNYERRTMSGNYNTRVIHSSDEFLEAVAGTGMFNNCSNVTFTRGSTVTVGTQINCHYRHTENNVRSGKTIFMDFHSDLEDRYSDSEEVLDESGEEAEQVQMENTKDYERVRAIGRQAFEWAIQLAQSGRDPVRTI</sequence>
<reference evidence="2 3" key="1">
    <citation type="submission" date="2015-12" db="EMBL/GenBank/DDBJ databases">
        <title>Draft genome sequence of Moniliophthora roreri, the causal agent of frosty pod rot of cacao.</title>
        <authorList>
            <person name="Aime M.C."/>
            <person name="Diaz-Valderrama J.R."/>
            <person name="Kijpornyongpan T."/>
            <person name="Phillips-Mora W."/>
        </authorList>
    </citation>
    <scope>NUCLEOTIDE SEQUENCE [LARGE SCALE GENOMIC DNA]</scope>
    <source>
        <strain evidence="2 3">MCA 2952</strain>
    </source>
</reference>
<organism evidence="2 3">
    <name type="scientific">Moniliophthora roreri</name>
    <name type="common">Frosty pod rot fungus</name>
    <name type="synonym">Monilia roreri</name>
    <dbReference type="NCBI Taxonomy" id="221103"/>
    <lineage>
        <taxon>Eukaryota</taxon>
        <taxon>Fungi</taxon>
        <taxon>Dikarya</taxon>
        <taxon>Basidiomycota</taxon>
        <taxon>Agaricomycotina</taxon>
        <taxon>Agaricomycetes</taxon>
        <taxon>Agaricomycetidae</taxon>
        <taxon>Agaricales</taxon>
        <taxon>Marasmiineae</taxon>
        <taxon>Marasmiaceae</taxon>
        <taxon>Moniliophthora</taxon>
    </lineage>
</organism>
<evidence type="ECO:0000256" key="1">
    <source>
        <dbReference type="SAM" id="MobiDB-lite"/>
    </source>
</evidence>
<feature type="region of interest" description="Disordered" evidence="1">
    <location>
        <begin position="106"/>
        <end position="153"/>
    </location>
</feature>
<feature type="compositionally biased region" description="Polar residues" evidence="1">
    <location>
        <begin position="144"/>
        <end position="153"/>
    </location>
</feature>
<gene>
    <name evidence="2" type="ORF">WG66_2597</name>
</gene>
<dbReference type="Proteomes" id="UP000054988">
    <property type="component" value="Unassembled WGS sequence"/>
</dbReference>
<accession>A0A0W0G8G9</accession>
<protein>
    <submittedName>
        <fullName evidence="2">Uncharacterized protein</fullName>
    </submittedName>
</protein>
<comment type="caution">
    <text evidence="2">The sequence shown here is derived from an EMBL/GenBank/DDBJ whole genome shotgun (WGS) entry which is preliminary data.</text>
</comment>
<dbReference type="EMBL" id="LATX01000839">
    <property type="protein sequence ID" value="KTB44828.1"/>
    <property type="molecule type" value="Genomic_DNA"/>
</dbReference>
<evidence type="ECO:0000313" key="2">
    <source>
        <dbReference type="EMBL" id="KTB44828.1"/>
    </source>
</evidence>
<proteinExistence type="predicted"/>
<evidence type="ECO:0000313" key="3">
    <source>
        <dbReference type="Proteomes" id="UP000054988"/>
    </source>
</evidence>
<name>A0A0W0G8G9_MONRR</name>
<dbReference type="AlphaFoldDB" id="A0A0W0G8G9"/>